<accession>A0A7R8VF93</accession>
<dbReference type="InterPro" id="IPR056747">
    <property type="entry name" value="VPS13-like_M"/>
</dbReference>
<evidence type="ECO:0000259" key="5">
    <source>
        <dbReference type="Pfam" id="PF25033"/>
    </source>
</evidence>
<evidence type="ECO:0000256" key="2">
    <source>
        <dbReference type="ARBA" id="ARBA00022448"/>
    </source>
</evidence>
<dbReference type="EMBL" id="OA565632">
    <property type="protein sequence ID" value="CAD7197412.1"/>
    <property type="molecule type" value="Genomic_DNA"/>
</dbReference>
<proteinExistence type="inferred from homology"/>
<protein>
    <recommendedName>
        <fullName evidence="7">Vacuolar protein sorting-associated protein 13A</fullName>
    </recommendedName>
</protein>
<sequence length="1988" mass="223492">MRATKKRKLESLEGDSLVGTGPPDSKTFFEHLVTTIINNLQVFIRNIHIRYEDSVTNPDCPFACGVCIQTISVETTNSKWKPSITAQGASSVYQLVRMDSFSIYWNPSCGASGLIANPVELGLAPYNWRCEMKKGLETFSVNKEDFEFIVKPITCKVKVIVNRSNEVRVPKLLVDFVLQDAATQLSRQQYLGIIELSRSMRRMTINSRGGLAAIDIFSLTEIMIYHRLNFRQFRQFHPEAPVTNNAPKWWKYAYNSVLEQRVRPRSWQYMKKHREYYHNYKNIYKKTLLSPNDTELKLDMQQLEDQLGIIDIVIAREHAKIQLRHEAEDHVVIQKNSRQWWEVWNEEKAVEIHVQTDKGKGLWALLSSPEKKKLFETIGFVEGLPRPEKPKQYIEHKFNVTVANCSVSLVSHQHEVLVITLTQFLTSLETRPSAQAFKMSTRAESFVVEGTNLEYDLIPIVTADNVLTGNTSSNFLALDFEKNPTNVDADFGLAFSLESMEVVYHEHAISEIITFFQTRSVSLEDVVGWSKQHLMKAADVARGLVEYTIVRNTTTHFTMDLKGPYFVIPELGSVQKGGSVMVVDLGRVVVSSDIQPSNAVLEDATQMELEERLYDRLHLDCSDLQLIFCDSGEEWREVRKQQDSDHHLVPKIRCQVVFSNSIKPDYRQMPKHKLNVSLSSLKLNLSDRKIGMVLDFLDNLPLPSTNTVRVCDAEILSEHLPNLAADLIIPELTKKHLMQVKQSLVIVELERDNRTTSNFNKTGAKMAMLEVEKSFISSDHSDEENELWARTVDLPGFDDNVSPRNTITMLLRFNVGEVVIQLARSNNLVDKPYLMLRVTKLCCDTALMEYGPAIQASIGGVKLIDKIHTGCSGEYLELVSTDHEDDMVTLLYRKVQADCPDFKSHFFSVEQSLVLDFSSVNVVFHREAFCTLNKYLQYLLQKISSRDMVLKILPSMPTTALLWLLSGEKDPPIPPGATKFSYSTRLGEIKLKLCDTELEFLEIRVTGMESDCLFKANERMVLRIYLTTISVDDLSDMTLYPKILAIEEDKVFEFKYVRHSPRLYSQSNLGPSNKDDVKSDGSLRLHIGRLHIVLLYKLLVDLQIFLEPFIPPGLVPHYFHLAERTVEQHISQLRGWSTKLHLSLGLHFPTFLLPQKTASPNLIIVNMGDLSVENFFKEVSSVHVSHSNSGSSPASDVPVIDNILIRLEFVQVSRAVMTLAGSLEIQEPILEPMSVRLDVKRTVAYHHTVSSQQPPAFYPHRDLLLFEVDGGMENVRVNLGQRDLATLLAVWSDNLAEGMFIGSEPAFAWRESAKPFRKKTSVHPTVIRTSISPSSAVELITTSTLANYATEAGYAAGHLIMVSLKSRVNTTNIRFSGRIVLGSGRIYTHLGNRDSQENTVHPIEIRTSISPSSAVELNTTSALANYATEAGPIIEVPLVSRICSPLEAPTPTNPMEDSAMKKLQAFFYHSEQVRKETSIRLNLDGLQLYLFSDMDEVLSSPVRDLNHGLCKLDVGEATLSLDIFSDHSLESKIILQCCLLEDIRPDNNIVIKKIFQSHGGEKRVDSSPISVSTPPIVDVSFRQSQSGDKCVDVLVEKTRLNLSVPFLMHLVRFLLDALPGERPVEGGLVNHGYVGDLGVQIFTELNKTLSDVYLLSYCNCFQSKGPIDAKQAQRPPSSADSTSGYFSSGASCSEDQPGEYISCLQLFGGLRGGSPPPTSVAARCMVSLSQYSGLRMIRRSGFESSPGLSVSVQLRQPEIMLFADLSEHSSHALLMRTELMVDYSRHPGRDSLVCSLASLQILSKLQGINKQPPHLVLYPCDIEFAKSVKNAEDGVKITATVSPIDIHLSASTVLTVTSVIEDVSNTFQTEEIETITKMSHFNTDLEDLWSPRKIQPYILTDNCETFLYTQPLYPDAHSNELLTIAVPKLRVVLEMEDGSQRIPVLLFKSSAEASAHNWSKQLYMKGTITKDSVPRVTPLYGPKKLINS</sequence>
<evidence type="ECO:0000259" key="4">
    <source>
        <dbReference type="Pfam" id="PF12624"/>
    </source>
</evidence>
<evidence type="ECO:0000256" key="1">
    <source>
        <dbReference type="ARBA" id="ARBA00006545"/>
    </source>
</evidence>
<evidence type="ECO:0000256" key="3">
    <source>
        <dbReference type="SAM" id="MobiDB-lite"/>
    </source>
</evidence>
<dbReference type="PANTHER" id="PTHR16166:SF93">
    <property type="entry name" value="INTERMEMBRANE LIPID TRANSFER PROTEIN VPS13"/>
    <property type="match status" value="1"/>
</dbReference>
<dbReference type="Pfam" id="PF25033">
    <property type="entry name" value="VPS13_M"/>
    <property type="match status" value="1"/>
</dbReference>
<feature type="domain" description="VPS13-like middle region" evidence="5">
    <location>
        <begin position="1465"/>
        <end position="1961"/>
    </location>
</feature>
<feature type="domain" description="Chorein N-terminal" evidence="4">
    <location>
        <begin position="25"/>
        <end position="699"/>
    </location>
</feature>
<dbReference type="GO" id="GO:0006623">
    <property type="term" value="P:protein targeting to vacuole"/>
    <property type="evidence" value="ECO:0007669"/>
    <property type="project" value="TreeGrafter"/>
</dbReference>
<keyword evidence="2" id="KW-0813">Transport</keyword>
<organism evidence="6">
    <name type="scientific">Timema douglasi</name>
    <name type="common">Walking stick</name>
    <dbReference type="NCBI Taxonomy" id="61478"/>
    <lineage>
        <taxon>Eukaryota</taxon>
        <taxon>Metazoa</taxon>
        <taxon>Ecdysozoa</taxon>
        <taxon>Arthropoda</taxon>
        <taxon>Hexapoda</taxon>
        <taxon>Insecta</taxon>
        <taxon>Pterygota</taxon>
        <taxon>Neoptera</taxon>
        <taxon>Polyneoptera</taxon>
        <taxon>Phasmatodea</taxon>
        <taxon>Timematodea</taxon>
        <taxon>Timematoidea</taxon>
        <taxon>Timematidae</taxon>
        <taxon>Timema</taxon>
    </lineage>
</organism>
<dbReference type="PANTHER" id="PTHR16166">
    <property type="entry name" value="VACUOLAR PROTEIN SORTING-ASSOCIATED PROTEIN VPS13"/>
    <property type="match status" value="1"/>
</dbReference>
<dbReference type="InterPro" id="IPR026854">
    <property type="entry name" value="VPS13_N"/>
</dbReference>
<dbReference type="Pfam" id="PF12624">
    <property type="entry name" value="VPS13_N"/>
    <property type="match status" value="1"/>
</dbReference>
<feature type="region of interest" description="Disordered" evidence="3">
    <location>
        <begin position="1668"/>
        <end position="1690"/>
    </location>
</feature>
<dbReference type="InterPro" id="IPR026847">
    <property type="entry name" value="VPS13"/>
</dbReference>
<feature type="compositionally biased region" description="Polar residues" evidence="3">
    <location>
        <begin position="1674"/>
        <end position="1690"/>
    </location>
</feature>
<name>A0A7R8VF93_TIMDO</name>
<evidence type="ECO:0000313" key="6">
    <source>
        <dbReference type="EMBL" id="CAD7197412.1"/>
    </source>
</evidence>
<gene>
    <name evidence="6" type="ORF">TDIB3V08_LOCUS3720</name>
</gene>
<comment type="similarity">
    <text evidence="1">Belongs to the VPS13 family.</text>
</comment>
<dbReference type="GO" id="GO:0045053">
    <property type="term" value="P:protein retention in Golgi apparatus"/>
    <property type="evidence" value="ECO:0007669"/>
    <property type="project" value="TreeGrafter"/>
</dbReference>
<reference evidence="6" key="1">
    <citation type="submission" date="2020-11" db="EMBL/GenBank/DDBJ databases">
        <authorList>
            <person name="Tran Van P."/>
        </authorList>
    </citation>
    <scope>NUCLEOTIDE SEQUENCE</scope>
</reference>
<evidence type="ECO:0008006" key="7">
    <source>
        <dbReference type="Google" id="ProtNLM"/>
    </source>
</evidence>